<dbReference type="InterPro" id="IPR001387">
    <property type="entry name" value="Cro/C1-type_HTH"/>
</dbReference>
<dbReference type="OrthoDB" id="5522963at2"/>
<dbReference type="AlphaFoldDB" id="A0A2T1C8U8"/>
<dbReference type="SUPFAM" id="SSF52540">
    <property type="entry name" value="P-loop containing nucleoside triphosphate hydrolases"/>
    <property type="match status" value="1"/>
</dbReference>
<reference evidence="2 3" key="2">
    <citation type="submission" date="2018-03" db="EMBL/GenBank/DDBJ databases">
        <title>The ancient ancestry and fast evolution of plastids.</title>
        <authorList>
            <person name="Moore K.R."/>
            <person name="Magnabosco C."/>
            <person name="Momper L."/>
            <person name="Gold D.A."/>
            <person name="Bosak T."/>
            <person name="Fournier G.P."/>
        </authorList>
    </citation>
    <scope>NUCLEOTIDE SEQUENCE [LARGE SCALE GENOMIC DNA]</scope>
    <source>
        <strain evidence="2 3">CCAP 1448/3</strain>
    </source>
</reference>
<organism evidence="2 3">
    <name type="scientific">Merismopedia glauca CCAP 1448/3</name>
    <dbReference type="NCBI Taxonomy" id="1296344"/>
    <lineage>
        <taxon>Bacteria</taxon>
        <taxon>Bacillati</taxon>
        <taxon>Cyanobacteriota</taxon>
        <taxon>Cyanophyceae</taxon>
        <taxon>Synechococcales</taxon>
        <taxon>Merismopediaceae</taxon>
        <taxon>Merismopedia</taxon>
    </lineage>
</organism>
<proteinExistence type="predicted"/>
<evidence type="ECO:0000313" key="2">
    <source>
        <dbReference type="EMBL" id="PSB04664.1"/>
    </source>
</evidence>
<dbReference type="CDD" id="cd00093">
    <property type="entry name" value="HTH_XRE"/>
    <property type="match status" value="1"/>
</dbReference>
<dbReference type="EMBL" id="PVWJ01000009">
    <property type="protein sequence ID" value="PSB04664.1"/>
    <property type="molecule type" value="Genomic_DNA"/>
</dbReference>
<accession>A0A2T1C8U8</accession>
<dbReference type="InterPro" id="IPR027417">
    <property type="entry name" value="P-loop_NTPase"/>
</dbReference>
<dbReference type="Proteomes" id="UP000238762">
    <property type="component" value="Unassembled WGS sequence"/>
</dbReference>
<gene>
    <name evidence="2" type="ORF">C7B64_03000</name>
</gene>
<reference evidence="2 3" key="1">
    <citation type="submission" date="2018-02" db="EMBL/GenBank/DDBJ databases">
        <authorList>
            <person name="Cohen D.B."/>
            <person name="Kent A.D."/>
        </authorList>
    </citation>
    <scope>NUCLEOTIDE SEQUENCE [LARGE SCALE GENOMIC DNA]</scope>
    <source>
        <strain evidence="2 3">CCAP 1448/3</strain>
    </source>
</reference>
<dbReference type="Gene3D" id="3.40.50.300">
    <property type="entry name" value="P-loop containing nucleotide triphosphate hydrolases"/>
    <property type="match status" value="1"/>
</dbReference>
<dbReference type="GO" id="GO:0003677">
    <property type="term" value="F:DNA binding"/>
    <property type="evidence" value="ECO:0007669"/>
    <property type="project" value="InterPro"/>
</dbReference>
<comment type="caution">
    <text evidence="2">The sequence shown here is derived from an EMBL/GenBank/DDBJ whole genome shotgun (WGS) entry which is preliminary data.</text>
</comment>
<sequence>MKRSLKLRSDSLPRVEMSLRVNGFLSQKALAEDVGLALSTVSNFLTGKPVDRLTFVEICHRLDLEWRDLADLEIPVTQTPPFSDFPYSPPLPDAEPELPEGQVDLSSAFYVERVPVEALCYRNIVKPGGLVRIKAPRQMGKTSLLARIMHYAYQSDHITIPLNFQLLDEADFTNIDRLLQRFAASVARQLRLPNRLSDYWEDFLGSKVNCTTYFQEYLLPETQQNLVLGLDEVDRIFQYPEVAADFLGMLRAWHEEAKINHIWKQLRLVLVHSTEVYIPLNINQSPFNVGLAVELSEFTPQQVHDLAKRHRLKWEITQVDLLMGMVGGHPYLIRLALYHIALGMELAEVLNNAPTESGLYSEHLRRHLWNLEQNPHLTIAMKAIIEAEKPLKLNSMDAFHLNSMGLIKMEGNECLPMCNLYRLYFRDRLQKLDV</sequence>
<evidence type="ECO:0000313" key="3">
    <source>
        <dbReference type="Proteomes" id="UP000238762"/>
    </source>
</evidence>
<evidence type="ECO:0000259" key="1">
    <source>
        <dbReference type="PROSITE" id="PS50943"/>
    </source>
</evidence>
<dbReference type="SUPFAM" id="SSF47413">
    <property type="entry name" value="lambda repressor-like DNA-binding domains"/>
    <property type="match status" value="1"/>
</dbReference>
<name>A0A2T1C8U8_9CYAN</name>
<dbReference type="Pfam" id="PF14516">
    <property type="entry name" value="AAA_35"/>
    <property type="match status" value="1"/>
</dbReference>
<dbReference type="RefSeq" id="WP_106287173.1">
    <property type="nucleotide sequence ID" value="NZ_CAWNTC010000176.1"/>
</dbReference>
<feature type="domain" description="HTH cro/C1-type" evidence="1">
    <location>
        <begin position="25"/>
        <end position="69"/>
    </location>
</feature>
<dbReference type="PROSITE" id="PS50943">
    <property type="entry name" value="HTH_CROC1"/>
    <property type="match status" value="1"/>
</dbReference>
<protein>
    <recommendedName>
        <fullName evidence="1">HTH cro/C1-type domain-containing protein</fullName>
    </recommendedName>
</protein>
<dbReference type="InterPro" id="IPR010982">
    <property type="entry name" value="Lambda_DNA-bd_dom_sf"/>
</dbReference>
<keyword evidence="3" id="KW-1185">Reference proteome</keyword>